<feature type="compositionally biased region" description="Polar residues" evidence="1">
    <location>
        <begin position="84"/>
        <end position="117"/>
    </location>
</feature>
<dbReference type="Pfam" id="PF12855">
    <property type="entry name" value="Ecl1"/>
    <property type="match status" value="1"/>
</dbReference>
<dbReference type="InterPro" id="IPR024368">
    <property type="entry name" value="Ecl1/2/3"/>
</dbReference>
<proteinExistence type="predicted"/>
<evidence type="ECO:0000313" key="3">
    <source>
        <dbReference type="Proteomes" id="UP000789572"/>
    </source>
</evidence>
<reference evidence="2" key="1">
    <citation type="submission" date="2021-06" db="EMBL/GenBank/DDBJ databases">
        <authorList>
            <person name="Kallberg Y."/>
            <person name="Tangrot J."/>
            <person name="Rosling A."/>
        </authorList>
    </citation>
    <scope>NUCLEOTIDE SEQUENCE</scope>
    <source>
        <strain evidence="2">IA702</strain>
    </source>
</reference>
<protein>
    <submittedName>
        <fullName evidence="2">8559_t:CDS:1</fullName>
    </submittedName>
</protein>
<feature type="region of interest" description="Disordered" evidence="1">
    <location>
        <begin position="51"/>
        <end position="117"/>
    </location>
</feature>
<dbReference type="EMBL" id="CAJVPJ010000083">
    <property type="protein sequence ID" value="CAG8474002.1"/>
    <property type="molecule type" value="Genomic_DNA"/>
</dbReference>
<keyword evidence="3" id="KW-1185">Reference proteome</keyword>
<dbReference type="Proteomes" id="UP000789572">
    <property type="component" value="Unassembled WGS sequence"/>
</dbReference>
<accession>A0A9N8W1L3</accession>
<organism evidence="2 3">
    <name type="scientific">Paraglomus occultum</name>
    <dbReference type="NCBI Taxonomy" id="144539"/>
    <lineage>
        <taxon>Eukaryota</taxon>
        <taxon>Fungi</taxon>
        <taxon>Fungi incertae sedis</taxon>
        <taxon>Mucoromycota</taxon>
        <taxon>Glomeromycotina</taxon>
        <taxon>Glomeromycetes</taxon>
        <taxon>Paraglomerales</taxon>
        <taxon>Paraglomeraceae</taxon>
        <taxon>Paraglomus</taxon>
    </lineage>
</organism>
<sequence length="117" mass="12906">MDLDWCLICETKTQGSLYCSEECRFKDYLSAYKYMTPPASPTSTVVPTIDMMTSSNETPDHDYLRQQSPISLHSSDKGQPDASPLNSPLTMSEMHSASYSPKSTKTLSGTQDTGQPV</sequence>
<name>A0A9N8W1L3_9GLOM</name>
<evidence type="ECO:0000313" key="2">
    <source>
        <dbReference type="EMBL" id="CAG8474002.1"/>
    </source>
</evidence>
<gene>
    <name evidence="2" type="ORF">POCULU_LOCUS1189</name>
</gene>
<evidence type="ECO:0000256" key="1">
    <source>
        <dbReference type="SAM" id="MobiDB-lite"/>
    </source>
</evidence>
<dbReference type="OrthoDB" id="3599883at2759"/>
<comment type="caution">
    <text evidence="2">The sequence shown here is derived from an EMBL/GenBank/DDBJ whole genome shotgun (WGS) entry which is preliminary data.</text>
</comment>
<dbReference type="AlphaFoldDB" id="A0A9N8W1L3"/>